<reference evidence="1 2" key="1">
    <citation type="journal article" date="2014" name="Nature">
        <title>The genome of the recently domesticated crop plant sugar beet (Beta vulgaris).</title>
        <authorList>
            <person name="Dohm J.C."/>
            <person name="Minoche A.E."/>
            <person name="Holtgrawe D."/>
            <person name="Capella-Gutierrez S."/>
            <person name="Zakrzewski F."/>
            <person name="Tafer H."/>
            <person name="Rupp O."/>
            <person name="Sorensen T.R."/>
            <person name="Stracke R."/>
            <person name="Reinhardt R."/>
            <person name="Goesmann A."/>
            <person name="Kraft T."/>
            <person name="Schulz B."/>
            <person name="Stadler P.F."/>
            <person name="Schmidt T."/>
            <person name="Gabaldon T."/>
            <person name="Lehrach H."/>
            <person name="Weisshaar B."/>
            <person name="Himmelbauer H."/>
        </authorList>
    </citation>
    <scope>NUCLEOTIDE SEQUENCE [LARGE SCALE GENOMIC DNA]</scope>
    <source>
        <tissue evidence="1">Taproot</tissue>
    </source>
</reference>
<name>A0A0J8B2Y1_BETVV</name>
<gene>
    <name evidence="1" type="ORF">BVRB_008980</name>
</gene>
<protein>
    <submittedName>
        <fullName evidence="1">Uncharacterized protein</fullName>
    </submittedName>
</protein>
<sequence length="8" mass="878">FPSQVIST</sequence>
<keyword evidence="2" id="KW-1185">Reference proteome</keyword>
<dbReference type="Proteomes" id="UP000035740">
    <property type="component" value="Unassembled WGS sequence"/>
</dbReference>
<evidence type="ECO:0000313" key="2">
    <source>
        <dbReference type="Proteomes" id="UP000035740"/>
    </source>
</evidence>
<feature type="non-terminal residue" evidence="1">
    <location>
        <position position="1"/>
    </location>
</feature>
<proteinExistence type="predicted"/>
<organism evidence="1 2">
    <name type="scientific">Beta vulgaris subsp. vulgaris</name>
    <name type="common">Beet</name>
    <dbReference type="NCBI Taxonomy" id="3555"/>
    <lineage>
        <taxon>Eukaryota</taxon>
        <taxon>Viridiplantae</taxon>
        <taxon>Streptophyta</taxon>
        <taxon>Embryophyta</taxon>
        <taxon>Tracheophyta</taxon>
        <taxon>Spermatophyta</taxon>
        <taxon>Magnoliopsida</taxon>
        <taxon>eudicotyledons</taxon>
        <taxon>Gunneridae</taxon>
        <taxon>Pentapetalae</taxon>
        <taxon>Caryophyllales</taxon>
        <taxon>Chenopodiaceae</taxon>
        <taxon>Betoideae</taxon>
        <taxon>Beta</taxon>
    </lineage>
</organism>
<dbReference type="EMBL" id="KQ090480">
    <property type="protein sequence ID" value="KMS95351.1"/>
    <property type="molecule type" value="Genomic_DNA"/>
</dbReference>
<accession>A0A0J8B2Y1</accession>
<evidence type="ECO:0000313" key="1">
    <source>
        <dbReference type="EMBL" id="KMS95351.1"/>
    </source>
</evidence>